<reference evidence="2" key="1">
    <citation type="journal article" date="2019" name="Int. J. Syst. Evol. Microbiol.">
        <title>The Global Catalogue of Microorganisms (GCM) 10K type strain sequencing project: providing services to taxonomists for standard genome sequencing and annotation.</title>
        <authorList>
            <consortium name="The Broad Institute Genomics Platform"/>
            <consortium name="The Broad Institute Genome Sequencing Center for Infectious Disease"/>
            <person name="Wu L."/>
            <person name="Ma J."/>
        </authorList>
    </citation>
    <scope>NUCLEOTIDE SEQUENCE [LARGE SCALE GENOMIC DNA]</scope>
    <source>
        <strain evidence="2">JCM 4586</strain>
    </source>
</reference>
<keyword evidence="2" id="KW-1185">Reference proteome</keyword>
<evidence type="ECO:0000313" key="1">
    <source>
        <dbReference type="EMBL" id="GGY06904.1"/>
    </source>
</evidence>
<name>A0ABQ2ZB54_9ACTN</name>
<dbReference type="EMBL" id="BMUT01000018">
    <property type="protein sequence ID" value="GGY06904.1"/>
    <property type="molecule type" value="Genomic_DNA"/>
</dbReference>
<gene>
    <name evidence="1" type="ORF">GCM10010324_62130</name>
</gene>
<protein>
    <submittedName>
        <fullName evidence="1">Uncharacterized protein</fullName>
    </submittedName>
</protein>
<evidence type="ECO:0000313" key="2">
    <source>
        <dbReference type="Proteomes" id="UP000659223"/>
    </source>
</evidence>
<dbReference type="Proteomes" id="UP000659223">
    <property type="component" value="Unassembled WGS sequence"/>
</dbReference>
<accession>A0ABQ2ZB54</accession>
<proteinExistence type="predicted"/>
<sequence>MAGSLEAAARRVEKAAMNVVTSGTVLGAKPNQRPGERDSRYRPGVVPNCLLKACESAYGLP</sequence>
<organism evidence="1 2">
    <name type="scientific">Streptomyces hiroshimensis</name>
    <dbReference type="NCBI Taxonomy" id="66424"/>
    <lineage>
        <taxon>Bacteria</taxon>
        <taxon>Bacillati</taxon>
        <taxon>Actinomycetota</taxon>
        <taxon>Actinomycetes</taxon>
        <taxon>Kitasatosporales</taxon>
        <taxon>Streptomycetaceae</taxon>
        <taxon>Streptomyces</taxon>
    </lineage>
</organism>
<comment type="caution">
    <text evidence="1">The sequence shown here is derived from an EMBL/GenBank/DDBJ whole genome shotgun (WGS) entry which is preliminary data.</text>
</comment>